<dbReference type="EMBL" id="JABXBU010002227">
    <property type="protein sequence ID" value="KAF8773914.1"/>
    <property type="molecule type" value="Genomic_DNA"/>
</dbReference>
<feature type="compositionally biased region" description="Low complexity" evidence="1">
    <location>
        <begin position="19"/>
        <end position="32"/>
    </location>
</feature>
<reference evidence="2" key="2">
    <citation type="submission" date="2020-06" db="EMBL/GenBank/DDBJ databases">
        <authorList>
            <person name="Sheffer M."/>
        </authorList>
    </citation>
    <scope>NUCLEOTIDE SEQUENCE</scope>
</reference>
<evidence type="ECO:0000256" key="1">
    <source>
        <dbReference type="SAM" id="MobiDB-lite"/>
    </source>
</evidence>
<evidence type="ECO:0000313" key="3">
    <source>
        <dbReference type="Proteomes" id="UP000807504"/>
    </source>
</evidence>
<organism evidence="2 3">
    <name type="scientific">Argiope bruennichi</name>
    <name type="common">Wasp spider</name>
    <name type="synonym">Aranea bruennichi</name>
    <dbReference type="NCBI Taxonomy" id="94029"/>
    <lineage>
        <taxon>Eukaryota</taxon>
        <taxon>Metazoa</taxon>
        <taxon>Ecdysozoa</taxon>
        <taxon>Arthropoda</taxon>
        <taxon>Chelicerata</taxon>
        <taxon>Arachnida</taxon>
        <taxon>Araneae</taxon>
        <taxon>Araneomorphae</taxon>
        <taxon>Entelegynae</taxon>
        <taxon>Araneoidea</taxon>
        <taxon>Araneidae</taxon>
        <taxon>Argiope</taxon>
    </lineage>
</organism>
<keyword evidence="3" id="KW-1185">Reference proteome</keyword>
<gene>
    <name evidence="2" type="ORF">HNY73_016522</name>
</gene>
<feature type="region of interest" description="Disordered" evidence="1">
    <location>
        <begin position="15"/>
        <end position="34"/>
    </location>
</feature>
<proteinExistence type="predicted"/>
<sequence>MPLIHSIDRCYGRDHNAQSQTTPTHTSPSCHPHFPPSDTTFNPNPLPPPLVIFETVDIQYLQNIIIRMIRYLTCIRFIGYASTHIINLYTHPRHTFKASFSSPCFSHTAILAYFMTCISNTIVSQHSFFPITSSPRTNKTPIHACPRQQSNPSTSFMPTPTAKSLHFMHAPPTPNILTSCIPRQQPNPSLLHCPRQQQILLHALAHATTQHNRSLHGIAHANQASTPPHFMPLPPKAHTPLTAWSFAHANSPAPFKSVFPHQNPDASVSLTFTSS</sequence>
<protein>
    <submittedName>
        <fullName evidence="2">Uncharacterized protein</fullName>
    </submittedName>
</protein>
<dbReference type="Proteomes" id="UP000807504">
    <property type="component" value="Unassembled WGS sequence"/>
</dbReference>
<accession>A0A8T0EKF0</accession>
<reference evidence="2" key="1">
    <citation type="journal article" date="2020" name="bioRxiv">
        <title>Chromosome-level reference genome of the European wasp spider Argiope bruennichi: a resource for studies on range expansion and evolutionary adaptation.</title>
        <authorList>
            <person name="Sheffer M.M."/>
            <person name="Hoppe A."/>
            <person name="Krehenwinkel H."/>
            <person name="Uhl G."/>
            <person name="Kuss A.W."/>
            <person name="Jensen L."/>
            <person name="Jensen C."/>
            <person name="Gillespie R.G."/>
            <person name="Hoff K.J."/>
            <person name="Prost S."/>
        </authorList>
    </citation>
    <scope>NUCLEOTIDE SEQUENCE</scope>
</reference>
<evidence type="ECO:0000313" key="2">
    <source>
        <dbReference type="EMBL" id="KAF8773914.1"/>
    </source>
</evidence>
<name>A0A8T0EKF0_ARGBR</name>
<comment type="caution">
    <text evidence="2">The sequence shown here is derived from an EMBL/GenBank/DDBJ whole genome shotgun (WGS) entry which is preliminary data.</text>
</comment>
<dbReference type="AlphaFoldDB" id="A0A8T0EKF0"/>